<dbReference type="PROSITE" id="PS50038">
    <property type="entry name" value="FZ"/>
    <property type="match status" value="1"/>
</dbReference>
<feature type="domain" description="FZ" evidence="6">
    <location>
        <begin position="75"/>
        <end position="153"/>
    </location>
</feature>
<dbReference type="CDD" id="cd07066">
    <property type="entry name" value="CRD_FZ"/>
    <property type="match status" value="1"/>
</dbReference>
<keyword evidence="1" id="KW-0217">Developmental protein</keyword>
<evidence type="ECO:0000256" key="3">
    <source>
        <dbReference type="PROSITE-ProRule" id="PRU00090"/>
    </source>
</evidence>
<accession>A0A158QD15</accession>
<evidence type="ECO:0000256" key="2">
    <source>
        <dbReference type="ARBA" id="ARBA00023157"/>
    </source>
</evidence>
<protein>
    <submittedName>
        <fullName evidence="9">FZ domain-containing protein</fullName>
    </submittedName>
</protein>
<dbReference type="GO" id="GO:0017147">
    <property type="term" value="F:Wnt-protein binding"/>
    <property type="evidence" value="ECO:0007669"/>
    <property type="project" value="TreeGrafter"/>
</dbReference>
<name>A0A158QD15_HYMDI</name>
<evidence type="ECO:0000313" key="8">
    <source>
        <dbReference type="Proteomes" id="UP000274504"/>
    </source>
</evidence>
<feature type="region of interest" description="Disordered" evidence="4">
    <location>
        <begin position="439"/>
        <end position="460"/>
    </location>
</feature>
<keyword evidence="5" id="KW-0732">Signal</keyword>
<dbReference type="SMART" id="SM00063">
    <property type="entry name" value="FRI"/>
    <property type="match status" value="1"/>
</dbReference>
<keyword evidence="2 3" id="KW-1015">Disulfide bond</keyword>
<reference evidence="7 8" key="2">
    <citation type="submission" date="2018-11" db="EMBL/GenBank/DDBJ databases">
        <authorList>
            <consortium name="Pathogen Informatics"/>
        </authorList>
    </citation>
    <scope>NUCLEOTIDE SEQUENCE [LARGE SCALE GENOMIC DNA]</scope>
</reference>
<evidence type="ECO:0000313" key="9">
    <source>
        <dbReference type="WBParaSite" id="HDID_0000226901-mRNA-1"/>
    </source>
</evidence>
<feature type="compositionally biased region" description="Low complexity" evidence="4">
    <location>
        <begin position="506"/>
        <end position="515"/>
    </location>
</feature>
<dbReference type="PANTHER" id="PTHR11309:SF148">
    <property type="entry name" value="SECRETED FRIZZLED-RELATED PROTEIN 1"/>
    <property type="match status" value="1"/>
</dbReference>
<dbReference type="WBParaSite" id="HDID_0000226901-mRNA-1">
    <property type="protein sequence ID" value="HDID_0000226901-mRNA-1"/>
    <property type="gene ID" value="HDID_0000226901"/>
</dbReference>
<dbReference type="OrthoDB" id="5985572at2759"/>
<evidence type="ECO:0000313" key="7">
    <source>
        <dbReference type="EMBL" id="VDL19731.1"/>
    </source>
</evidence>
<feature type="compositionally biased region" description="Basic residues" evidence="4">
    <location>
        <begin position="536"/>
        <end position="546"/>
    </location>
</feature>
<reference evidence="9" key="1">
    <citation type="submission" date="2016-04" db="UniProtKB">
        <authorList>
            <consortium name="WormBaseParasite"/>
        </authorList>
    </citation>
    <scope>IDENTIFICATION</scope>
</reference>
<feature type="signal peptide" evidence="5">
    <location>
        <begin position="1"/>
        <end position="24"/>
    </location>
</feature>
<organism evidence="9">
    <name type="scientific">Hymenolepis diminuta</name>
    <name type="common">Rat tapeworm</name>
    <dbReference type="NCBI Taxonomy" id="6216"/>
    <lineage>
        <taxon>Eukaryota</taxon>
        <taxon>Metazoa</taxon>
        <taxon>Spiralia</taxon>
        <taxon>Lophotrochozoa</taxon>
        <taxon>Platyhelminthes</taxon>
        <taxon>Cestoda</taxon>
        <taxon>Eucestoda</taxon>
        <taxon>Cyclophyllidea</taxon>
        <taxon>Hymenolepididae</taxon>
        <taxon>Hymenolepis</taxon>
    </lineage>
</organism>
<gene>
    <name evidence="7" type="ORF">HDID_LOCUS2270</name>
</gene>
<comment type="caution">
    <text evidence="3">Lacks conserved residue(s) required for the propagation of feature annotation.</text>
</comment>
<feature type="compositionally biased region" description="Basic residues" evidence="4">
    <location>
        <begin position="496"/>
        <end position="505"/>
    </location>
</feature>
<evidence type="ECO:0000256" key="5">
    <source>
        <dbReference type="SAM" id="SignalP"/>
    </source>
</evidence>
<dbReference type="GO" id="GO:0060070">
    <property type="term" value="P:canonical Wnt signaling pathway"/>
    <property type="evidence" value="ECO:0007669"/>
    <property type="project" value="TreeGrafter"/>
</dbReference>
<feature type="chain" id="PRO_5043135322" evidence="5">
    <location>
        <begin position="25"/>
        <end position="594"/>
    </location>
</feature>
<dbReference type="GO" id="GO:0005615">
    <property type="term" value="C:extracellular space"/>
    <property type="evidence" value="ECO:0007669"/>
    <property type="project" value="TreeGrafter"/>
</dbReference>
<feature type="compositionally biased region" description="Polar residues" evidence="4">
    <location>
        <begin position="579"/>
        <end position="594"/>
    </location>
</feature>
<dbReference type="EMBL" id="UYSG01000537">
    <property type="protein sequence ID" value="VDL19731.1"/>
    <property type="molecule type" value="Genomic_DNA"/>
</dbReference>
<feature type="compositionally biased region" description="Basic and acidic residues" evidence="4">
    <location>
        <begin position="292"/>
        <end position="307"/>
    </location>
</feature>
<evidence type="ECO:0000256" key="4">
    <source>
        <dbReference type="SAM" id="MobiDB-lite"/>
    </source>
</evidence>
<dbReference type="PANTHER" id="PTHR11309">
    <property type="entry name" value="FRIZZLED"/>
    <property type="match status" value="1"/>
</dbReference>
<dbReference type="AlphaFoldDB" id="A0A158QD15"/>
<feature type="disulfide bond" evidence="3">
    <location>
        <begin position="115"/>
        <end position="139"/>
    </location>
</feature>
<dbReference type="STRING" id="6216.A0A158QD15"/>
<dbReference type="Proteomes" id="UP000274504">
    <property type="component" value="Unassembled WGS sequence"/>
</dbReference>
<sequence length="594" mass="67314">MQKLSLASLSSIFILLLIADNCQGAAFLSKWLLSPVGHRRQNPGSLWQCPALPPDMTYCSHTVASSDSVQEANIWIALLSSRCHPQTMKFICTVYNPVCLHSHQVMPILPCQEFCNEVRNGCISRMYLFGFKWPQQVDCDRFPSEETSMCISSKRESVTCTPCSQEPTRENIIKQYCKADVVVKSQISGVTAYGNTSSLLVSLDRISEQLLPQPPVPTPRNQIKPNGLFIPSPGFVDTNDERFLMMSQAKRLDGEFDLKKRASGEIIPQADQPMDSATAPKSKQFGVTPELSKSEKRQVADEREAFIQKKQKRRRERRLLNMTGGMHRRDKRSPYMPAVSSELEASLGQSMLLECAGCALQLPTSPMAPNSAIRWLVMAKKLNKTRANLTYPAPSLQIISIMSWQKDDAGFRDALRDIRTIPKAILCNPNTKVELNLDGFHRGEPTTPQPAPARPAVRTSWSRQGWMAQERLATIPRKFPANFESLFQNDAASGNRKNRKHRKHQIQNQKQGQKQSAEPVKVAKVQPKLEDDKERKRQRRKARKEKLAKMTYQQREAWKARRQTRRAQRQKLRGRQVGQRKNSGQVNGSHISSL</sequence>
<dbReference type="Pfam" id="PF01392">
    <property type="entry name" value="Fz"/>
    <property type="match status" value="1"/>
</dbReference>
<dbReference type="SUPFAM" id="SSF63501">
    <property type="entry name" value="Frizzled cysteine-rich domain"/>
    <property type="match status" value="1"/>
</dbReference>
<evidence type="ECO:0000256" key="1">
    <source>
        <dbReference type="ARBA" id="ARBA00022473"/>
    </source>
</evidence>
<dbReference type="GO" id="GO:0035567">
    <property type="term" value="P:non-canonical Wnt signaling pathway"/>
    <property type="evidence" value="ECO:0007669"/>
    <property type="project" value="TreeGrafter"/>
</dbReference>
<feature type="compositionally biased region" description="Basic residues" evidence="4">
    <location>
        <begin position="560"/>
        <end position="574"/>
    </location>
</feature>
<dbReference type="InterPro" id="IPR036790">
    <property type="entry name" value="Frizzled_dom_sf"/>
</dbReference>
<dbReference type="Gene3D" id="1.10.2000.10">
    <property type="entry name" value="Frizzled cysteine-rich domain"/>
    <property type="match status" value="1"/>
</dbReference>
<dbReference type="InterPro" id="IPR020067">
    <property type="entry name" value="Frizzled_dom"/>
</dbReference>
<feature type="region of interest" description="Disordered" evidence="4">
    <location>
        <begin position="271"/>
        <end position="316"/>
    </location>
</feature>
<evidence type="ECO:0000259" key="6">
    <source>
        <dbReference type="PROSITE" id="PS50038"/>
    </source>
</evidence>
<feature type="region of interest" description="Disordered" evidence="4">
    <location>
        <begin position="492"/>
        <end position="594"/>
    </location>
</feature>
<dbReference type="InterPro" id="IPR015526">
    <property type="entry name" value="Frizzled/SFRP"/>
</dbReference>
<proteinExistence type="predicted"/>